<keyword evidence="9" id="KW-0472">Membrane</keyword>
<keyword evidence="11 12" id="KW-0407">Ion channel</keyword>
<evidence type="ECO:0000256" key="12">
    <source>
        <dbReference type="RuleBase" id="RU000679"/>
    </source>
</evidence>
<dbReference type="GO" id="GO:0015280">
    <property type="term" value="F:ligand-gated sodium channel activity"/>
    <property type="evidence" value="ECO:0007669"/>
    <property type="project" value="TreeGrafter"/>
</dbReference>
<name>A0A553PGC7_TIGCA</name>
<dbReference type="Pfam" id="PF00858">
    <property type="entry name" value="ASC"/>
    <property type="match status" value="2"/>
</dbReference>
<dbReference type="PANTHER" id="PTHR11690">
    <property type="entry name" value="AMILORIDE-SENSITIVE SODIUM CHANNEL-RELATED"/>
    <property type="match status" value="1"/>
</dbReference>
<feature type="non-terminal residue" evidence="13">
    <location>
        <position position="885"/>
    </location>
</feature>
<dbReference type="GO" id="GO:0005886">
    <property type="term" value="C:plasma membrane"/>
    <property type="evidence" value="ECO:0007669"/>
    <property type="project" value="TreeGrafter"/>
</dbReference>
<evidence type="ECO:0000256" key="7">
    <source>
        <dbReference type="ARBA" id="ARBA00023053"/>
    </source>
</evidence>
<evidence type="ECO:0000256" key="5">
    <source>
        <dbReference type="ARBA" id="ARBA00022692"/>
    </source>
</evidence>
<keyword evidence="8 12" id="KW-0406">Ion transport</keyword>
<reference evidence="13 14" key="1">
    <citation type="journal article" date="2018" name="Nat. Ecol. Evol.">
        <title>Genomic signatures of mitonuclear coevolution across populations of Tigriopus californicus.</title>
        <authorList>
            <person name="Barreto F.S."/>
            <person name="Watson E.T."/>
            <person name="Lima T.G."/>
            <person name="Willett C.S."/>
            <person name="Edmands S."/>
            <person name="Li W."/>
            <person name="Burton R.S."/>
        </authorList>
    </citation>
    <scope>NUCLEOTIDE SEQUENCE [LARGE SCALE GENOMIC DNA]</scope>
    <source>
        <strain evidence="13 14">San Diego</strain>
    </source>
</reference>
<accession>A0A553PGC7</accession>
<dbReference type="Proteomes" id="UP000318571">
    <property type="component" value="Chromosome 5"/>
</dbReference>
<dbReference type="InterPro" id="IPR001873">
    <property type="entry name" value="ENaC"/>
</dbReference>
<evidence type="ECO:0000256" key="2">
    <source>
        <dbReference type="ARBA" id="ARBA00007193"/>
    </source>
</evidence>
<evidence type="ECO:0000256" key="3">
    <source>
        <dbReference type="ARBA" id="ARBA00022448"/>
    </source>
</evidence>
<proteinExistence type="inferred from homology"/>
<comment type="similarity">
    <text evidence="2 12">Belongs to the amiloride-sensitive sodium channel (TC 1.A.6) family.</text>
</comment>
<evidence type="ECO:0000256" key="9">
    <source>
        <dbReference type="ARBA" id="ARBA00023136"/>
    </source>
</evidence>
<evidence type="ECO:0000256" key="8">
    <source>
        <dbReference type="ARBA" id="ARBA00023065"/>
    </source>
</evidence>
<dbReference type="PANTHER" id="PTHR11690:SF300">
    <property type="entry name" value="PICKPOCKET PROTEIN 19"/>
    <property type="match status" value="1"/>
</dbReference>
<keyword evidence="10 12" id="KW-0739">Sodium transport</keyword>
<dbReference type="STRING" id="6832.A0A553PGC7"/>
<evidence type="ECO:0000313" key="13">
    <source>
        <dbReference type="EMBL" id="TRY76738.1"/>
    </source>
</evidence>
<sequence length="885" mass="101356">MTMANATPSPQGRISKLEIQMAKAIKELHGVKENLGLSQDSPPEEVIHFGSYVKDFFAQTTMHGTKYIAEGVSIGDRLVWTIVVISALTYSCYVVNGSINEFELNPTTTSYETTEINQVLFPAITVDGGSILNHWGLSRALLDPLSDDESGSLNTKFGPLKIRLFQTIYPKILKHVESILGKNFTIQEIREIHNDPDFQHGNQALTSLFYHSELGPFFKPPIFFNLGSRFIENDLLSYLGAMLLDFPTDTMEFLANKFEHFVAKAIMPLGNWNQNVWAEKNFVFENLYGFVTDQWYPKQESLEGCANGTDICKDHLNFVGARMIALAIFRSDLLTSTKFGLFLERYFEAVLKMPLLWGQNKFLTESYLQYRRTKRSSPLINVSAQIDLFPTIWQEQIVSNLLIDSTKRFFKNLDLNISLFEISQVLDLPFHKEEVLPYQAKEIYQKMECYNYDYLHNYNTSKCGPDEHPKIAGCCRIWEAISTQHEGILRMMRFNQQAPHWNSEDDVIFDEAKKGYFGNFEDIAKPYGINNPRIFGCQWLGQPSEEKIFSCNLFHRLFTNAGMGYTFNSADYEDLFLDTSYLNMFKKIMNSKGKSHEKPILSVDRPGPQNTLKIHIELSQQFDNFIKFGHPLYSWSGGIPESSFRSLDKSFKIGIHHPGSLADLRNDYIKVKPGFEYQVLITPQVHTAEESLRSMSLEKRKCQFQDESSDSLLFKSYSQTNCQLECRLKLAVEQCDCLPWNYPHMVLDGQLTKLCDYRGNYCVEKILQRSITRQECPCYPPCETITYTFSMNMKAMERPCSSESKSAVGLEYVQNSDLSPLVSFPIEDYLTGKNRSYHALTIGKEEFCHQRCDNSAVLEFQMVGSSVTVVKKSARTTFIGALANF</sequence>
<gene>
    <name evidence="13" type="ORF">TCAL_13926</name>
</gene>
<evidence type="ECO:0000256" key="11">
    <source>
        <dbReference type="ARBA" id="ARBA00023303"/>
    </source>
</evidence>
<keyword evidence="4 12" id="KW-0894">Sodium channel</keyword>
<keyword evidence="6" id="KW-1133">Transmembrane helix</keyword>
<evidence type="ECO:0000256" key="6">
    <source>
        <dbReference type="ARBA" id="ARBA00022989"/>
    </source>
</evidence>
<comment type="subcellular location">
    <subcellularLocation>
        <location evidence="1">Membrane</location>
        <topology evidence="1">Multi-pass membrane protein</topology>
    </subcellularLocation>
</comment>
<dbReference type="EMBL" id="VCGU01000004">
    <property type="protein sequence ID" value="TRY76738.1"/>
    <property type="molecule type" value="Genomic_DNA"/>
</dbReference>
<evidence type="ECO:0000313" key="14">
    <source>
        <dbReference type="Proteomes" id="UP000318571"/>
    </source>
</evidence>
<evidence type="ECO:0000256" key="10">
    <source>
        <dbReference type="ARBA" id="ARBA00023201"/>
    </source>
</evidence>
<evidence type="ECO:0000256" key="1">
    <source>
        <dbReference type="ARBA" id="ARBA00004141"/>
    </source>
</evidence>
<keyword evidence="5 12" id="KW-0812">Transmembrane</keyword>
<dbReference type="AlphaFoldDB" id="A0A553PGC7"/>
<protein>
    <submittedName>
        <fullName evidence="13">Uncharacterized protein</fullName>
    </submittedName>
</protein>
<dbReference type="Gene3D" id="2.60.470.10">
    <property type="entry name" value="Acid-sensing ion channels like domains"/>
    <property type="match status" value="1"/>
</dbReference>
<comment type="caution">
    <text evidence="13">The sequence shown here is derived from an EMBL/GenBank/DDBJ whole genome shotgun (WGS) entry which is preliminary data.</text>
</comment>
<keyword evidence="7" id="KW-0915">Sodium</keyword>
<evidence type="ECO:0000256" key="4">
    <source>
        <dbReference type="ARBA" id="ARBA00022461"/>
    </source>
</evidence>
<organism evidence="13 14">
    <name type="scientific">Tigriopus californicus</name>
    <name type="common">Marine copepod</name>
    <dbReference type="NCBI Taxonomy" id="6832"/>
    <lineage>
        <taxon>Eukaryota</taxon>
        <taxon>Metazoa</taxon>
        <taxon>Ecdysozoa</taxon>
        <taxon>Arthropoda</taxon>
        <taxon>Crustacea</taxon>
        <taxon>Multicrustacea</taxon>
        <taxon>Hexanauplia</taxon>
        <taxon>Copepoda</taxon>
        <taxon>Harpacticoida</taxon>
        <taxon>Harpacticidae</taxon>
        <taxon>Tigriopus</taxon>
    </lineage>
</organism>
<keyword evidence="3 12" id="KW-0813">Transport</keyword>
<keyword evidence="14" id="KW-1185">Reference proteome</keyword>